<organism evidence="4 5">
    <name type="scientific">Luteimicrobium album</name>
    <dbReference type="NCBI Taxonomy" id="1054550"/>
    <lineage>
        <taxon>Bacteria</taxon>
        <taxon>Bacillati</taxon>
        <taxon>Actinomycetota</taxon>
        <taxon>Actinomycetes</taxon>
        <taxon>Micrococcales</taxon>
        <taxon>Luteimicrobium</taxon>
    </lineage>
</organism>
<dbReference type="Pfam" id="PF01522">
    <property type="entry name" value="Polysacc_deac_1"/>
    <property type="match status" value="1"/>
</dbReference>
<evidence type="ECO:0000313" key="4">
    <source>
        <dbReference type="EMBL" id="GMA24875.1"/>
    </source>
</evidence>
<dbReference type="RefSeq" id="WP_284293575.1">
    <property type="nucleotide sequence ID" value="NZ_BSUK01000001.1"/>
</dbReference>
<name>A0ABQ6I2Z2_9MICO</name>
<evidence type="ECO:0000259" key="3">
    <source>
        <dbReference type="PROSITE" id="PS51677"/>
    </source>
</evidence>
<evidence type="ECO:0000256" key="1">
    <source>
        <dbReference type="ARBA" id="ARBA00004613"/>
    </source>
</evidence>
<reference evidence="5" key="1">
    <citation type="journal article" date="2019" name="Int. J. Syst. Evol. Microbiol.">
        <title>The Global Catalogue of Microorganisms (GCM) 10K type strain sequencing project: providing services to taxonomists for standard genome sequencing and annotation.</title>
        <authorList>
            <consortium name="The Broad Institute Genomics Platform"/>
            <consortium name="The Broad Institute Genome Sequencing Center for Infectious Disease"/>
            <person name="Wu L."/>
            <person name="Ma J."/>
        </authorList>
    </citation>
    <scope>NUCLEOTIDE SEQUENCE [LARGE SCALE GENOMIC DNA]</scope>
    <source>
        <strain evidence="5">NBRC 106348</strain>
    </source>
</reference>
<evidence type="ECO:0000256" key="2">
    <source>
        <dbReference type="ARBA" id="ARBA00022729"/>
    </source>
</evidence>
<sequence length="268" mass="29230">MQLHLGWGLRSRVRRARPHVAAARMAVERHTLATVGHRRERPGGRILCYHSVGQHAVWGVNDVGAARFREQLERALGAGYRFVDATSIAVGGGGRKELALTFDDCPRSVLTTAAPILAEYGLPFSLFVVSDWSEGTAGPGDEAVLSWDDVVHVAELGGEIGNHSATHPDFATIGAGEAADEIGRASELIERRTGIAATSFAIPFGQSGNWPEHAARAAQELGYDVVYAQGEETRPPGTVARSFVTTFDRPRIWDALLEGRYDRWEEWF</sequence>
<dbReference type="InterPro" id="IPR051398">
    <property type="entry name" value="Polysacch_Deacetylase"/>
</dbReference>
<accession>A0ABQ6I2Z2</accession>
<comment type="caution">
    <text evidence="4">The sequence shown here is derived from an EMBL/GenBank/DDBJ whole genome shotgun (WGS) entry which is preliminary data.</text>
</comment>
<dbReference type="CDD" id="cd10918">
    <property type="entry name" value="CE4_NodB_like_5s_6s"/>
    <property type="match status" value="1"/>
</dbReference>
<dbReference type="PROSITE" id="PS51677">
    <property type="entry name" value="NODB"/>
    <property type="match status" value="1"/>
</dbReference>
<dbReference type="EMBL" id="BSUK01000001">
    <property type="protein sequence ID" value="GMA24875.1"/>
    <property type="molecule type" value="Genomic_DNA"/>
</dbReference>
<feature type="domain" description="NodB homology" evidence="3">
    <location>
        <begin position="96"/>
        <end position="268"/>
    </location>
</feature>
<proteinExistence type="predicted"/>
<comment type="subcellular location">
    <subcellularLocation>
        <location evidence="1">Secreted</location>
    </subcellularLocation>
</comment>
<gene>
    <name evidence="4" type="ORF">GCM10025864_26340</name>
</gene>
<dbReference type="PANTHER" id="PTHR34216:SF3">
    <property type="entry name" value="POLY-BETA-1,6-N-ACETYL-D-GLUCOSAMINE N-DEACETYLASE"/>
    <property type="match status" value="1"/>
</dbReference>
<dbReference type="SUPFAM" id="SSF88713">
    <property type="entry name" value="Glycoside hydrolase/deacetylase"/>
    <property type="match status" value="1"/>
</dbReference>
<keyword evidence="2" id="KW-0732">Signal</keyword>
<dbReference type="Proteomes" id="UP001157091">
    <property type="component" value="Unassembled WGS sequence"/>
</dbReference>
<dbReference type="InterPro" id="IPR002509">
    <property type="entry name" value="NODB_dom"/>
</dbReference>
<protein>
    <recommendedName>
        <fullName evidence="3">NodB homology domain-containing protein</fullName>
    </recommendedName>
</protein>
<dbReference type="InterPro" id="IPR011330">
    <property type="entry name" value="Glyco_hydro/deAcase_b/a-brl"/>
</dbReference>
<dbReference type="Gene3D" id="3.20.20.370">
    <property type="entry name" value="Glycoside hydrolase/deacetylase"/>
    <property type="match status" value="1"/>
</dbReference>
<dbReference type="PANTHER" id="PTHR34216">
    <property type="match status" value="1"/>
</dbReference>
<keyword evidence="5" id="KW-1185">Reference proteome</keyword>
<evidence type="ECO:0000313" key="5">
    <source>
        <dbReference type="Proteomes" id="UP001157091"/>
    </source>
</evidence>